<feature type="transmembrane region" description="Helical" evidence="8">
    <location>
        <begin position="361"/>
        <end position="380"/>
    </location>
</feature>
<evidence type="ECO:0000313" key="10">
    <source>
        <dbReference type="Proteomes" id="UP000735592"/>
    </source>
</evidence>
<protein>
    <submittedName>
        <fullName evidence="9">Divalent metal cation transporter</fullName>
    </submittedName>
</protein>
<name>A0ABW9SJB2_9BURK</name>
<feature type="compositionally biased region" description="Low complexity" evidence="7">
    <location>
        <begin position="16"/>
        <end position="31"/>
    </location>
</feature>
<keyword evidence="2" id="KW-0813">Transport</keyword>
<dbReference type="EMBL" id="WNKW01000001">
    <property type="protein sequence ID" value="MTW31656.1"/>
    <property type="molecule type" value="Genomic_DNA"/>
</dbReference>
<feature type="transmembrane region" description="Helical" evidence="8">
    <location>
        <begin position="267"/>
        <end position="293"/>
    </location>
</feature>
<evidence type="ECO:0000313" key="9">
    <source>
        <dbReference type="EMBL" id="MTW31656.1"/>
    </source>
</evidence>
<feature type="region of interest" description="Disordered" evidence="7">
    <location>
        <begin position="1"/>
        <end position="31"/>
    </location>
</feature>
<evidence type="ECO:0000256" key="5">
    <source>
        <dbReference type="ARBA" id="ARBA00022989"/>
    </source>
</evidence>
<evidence type="ECO:0000256" key="7">
    <source>
        <dbReference type="SAM" id="MobiDB-lite"/>
    </source>
</evidence>
<feature type="transmembrane region" description="Helical" evidence="8">
    <location>
        <begin position="313"/>
        <end position="340"/>
    </location>
</feature>
<evidence type="ECO:0000256" key="6">
    <source>
        <dbReference type="ARBA" id="ARBA00023136"/>
    </source>
</evidence>
<dbReference type="PANTHER" id="PTHR11706:SF33">
    <property type="entry name" value="NATURAL RESISTANCE-ASSOCIATED MACROPHAGE PROTEIN 2"/>
    <property type="match status" value="1"/>
</dbReference>
<evidence type="ECO:0000256" key="1">
    <source>
        <dbReference type="ARBA" id="ARBA00004141"/>
    </source>
</evidence>
<dbReference type="Pfam" id="PF01566">
    <property type="entry name" value="Nramp"/>
    <property type="match status" value="1"/>
</dbReference>
<feature type="transmembrane region" description="Helical" evidence="8">
    <location>
        <begin position="211"/>
        <end position="230"/>
    </location>
</feature>
<evidence type="ECO:0000256" key="2">
    <source>
        <dbReference type="ARBA" id="ARBA00022448"/>
    </source>
</evidence>
<feature type="transmembrane region" description="Helical" evidence="8">
    <location>
        <begin position="146"/>
        <end position="165"/>
    </location>
</feature>
<feature type="transmembrane region" description="Helical" evidence="8">
    <location>
        <begin position="172"/>
        <end position="191"/>
    </location>
</feature>
<gene>
    <name evidence="9" type="ORF">GM655_02325</name>
</gene>
<keyword evidence="5 8" id="KW-1133">Transmembrane helix</keyword>
<accession>A0ABW9SJB2</accession>
<keyword evidence="4" id="KW-0769">Symport</keyword>
<dbReference type="RefSeq" id="WP_155433008.1">
    <property type="nucleotide sequence ID" value="NZ_JBHLXK010000001.1"/>
</dbReference>
<reference evidence="9 10" key="1">
    <citation type="submission" date="2019-11" db="EMBL/GenBank/DDBJ databases">
        <title>Type strains purchased from KCTC, JCM and DSMZ.</title>
        <authorList>
            <person name="Lu H."/>
        </authorList>
    </citation>
    <scope>NUCLEOTIDE SEQUENCE [LARGE SCALE GENOMIC DNA]</scope>
    <source>
        <strain evidence="9 10">DSM 103461</strain>
    </source>
</reference>
<feature type="transmembrane region" description="Helical" evidence="8">
    <location>
        <begin position="425"/>
        <end position="446"/>
    </location>
</feature>
<dbReference type="Proteomes" id="UP000735592">
    <property type="component" value="Unassembled WGS sequence"/>
</dbReference>
<feature type="transmembrane region" description="Helical" evidence="8">
    <location>
        <begin position="110"/>
        <end position="134"/>
    </location>
</feature>
<proteinExistence type="predicted"/>
<feature type="transmembrane region" description="Helical" evidence="8">
    <location>
        <begin position="386"/>
        <end position="413"/>
    </location>
</feature>
<keyword evidence="10" id="KW-1185">Reference proteome</keyword>
<comment type="caution">
    <text evidence="9">The sequence shown here is derived from an EMBL/GenBank/DDBJ whole genome shotgun (WGS) entry which is preliminary data.</text>
</comment>
<keyword evidence="3 8" id="KW-0812">Transmembrane</keyword>
<evidence type="ECO:0000256" key="3">
    <source>
        <dbReference type="ARBA" id="ARBA00022692"/>
    </source>
</evidence>
<sequence length="447" mass="46989">MSQPTPPDTEAPPATPAAQDSAQANAAQAQGASSWLSKLGPGLITGAADDDPSGIATYSQAGAQFGLQMLWTVILTLPLMVGIQAISARIGRVSGAGLATNMRRHLPRPLLYAIVSLLLVANTINIAADIAAMGQAVSLLTGGPSHWYAAAAGLLSLLLQVLLPYHRYVHVLKWLTLALFAYVATAISLQLPWLQVLQAMVWPTLSWQPAYVTTVVAVFGTTISPYLFFWQASQEVEDLRADPHAHALKHATEQAQPQLQRIKVDTVIGMGFSNLVALCIMLTTAATLGAHGITDISSSAQAAQALRPIAGDFAFALFSLGIIGTGLLAVPVLAGSAAYAMAGAMHWRGSLELQYGSARKFYGIIAAATLIGTALCFTSIDPIRALYWSAVVNGVISVPIMVVLMLLACRPAVMGTLVISRRLTVLGWLCTAVMAVAVAAMLLTMAL</sequence>
<evidence type="ECO:0000256" key="8">
    <source>
        <dbReference type="SAM" id="Phobius"/>
    </source>
</evidence>
<feature type="compositionally biased region" description="Pro residues" evidence="7">
    <location>
        <begin position="1"/>
        <end position="15"/>
    </location>
</feature>
<evidence type="ECO:0000256" key="4">
    <source>
        <dbReference type="ARBA" id="ARBA00022847"/>
    </source>
</evidence>
<organism evidence="9 10">
    <name type="scientific">Pseudoduganella danionis</name>
    <dbReference type="NCBI Taxonomy" id="1890295"/>
    <lineage>
        <taxon>Bacteria</taxon>
        <taxon>Pseudomonadati</taxon>
        <taxon>Pseudomonadota</taxon>
        <taxon>Betaproteobacteria</taxon>
        <taxon>Burkholderiales</taxon>
        <taxon>Oxalobacteraceae</taxon>
        <taxon>Telluria group</taxon>
        <taxon>Pseudoduganella</taxon>
    </lineage>
</organism>
<dbReference type="PANTHER" id="PTHR11706">
    <property type="entry name" value="SOLUTE CARRIER PROTEIN FAMILY 11 MEMBER"/>
    <property type="match status" value="1"/>
</dbReference>
<comment type="subcellular location">
    <subcellularLocation>
        <location evidence="1">Membrane</location>
        <topology evidence="1">Multi-pass membrane protein</topology>
    </subcellularLocation>
</comment>
<dbReference type="InterPro" id="IPR001046">
    <property type="entry name" value="NRAMP_fam"/>
</dbReference>
<keyword evidence="6 8" id="KW-0472">Membrane</keyword>
<feature type="transmembrane region" description="Helical" evidence="8">
    <location>
        <begin position="69"/>
        <end position="90"/>
    </location>
</feature>